<reference evidence="1 2" key="1">
    <citation type="submission" date="2024-03" db="EMBL/GenBank/DDBJ databases">
        <authorList>
            <person name="Shriver K.J."/>
            <person name="Jarquin D.M."/>
            <person name="Bolanos-Abarca L."/>
            <person name="Cohen Z.M."/>
            <person name="Hayes E."/>
            <person name="Mustafa Y."/>
            <person name="Pacheco-Mendoza M."/>
            <person name="Broussard A.C."/>
            <person name="Fogarty M.P."/>
            <person name="Ko C."/>
            <person name="Russell D.A."/>
            <person name="Jacobs-Sera D."/>
            <person name="Hatfull G.F."/>
        </authorList>
    </citation>
    <scope>NUCLEOTIDE SEQUENCE [LARGE SCALE GENOMIC DNA]</scope>
</reference>
<evidence type="ECO:0000313" key="1">
    <source>
        <dbReference type="EMBL" id="XAO35546.1"/>
    </source>
</evidence>
<proteinExistence type="predicted"/>
<name>A0AAX4RCN6_9CAUD</name>
<dbReference type="EMBL" id="PP537962">
    <property type="protein sequence ID" value="XAO35546.1"/>
    <property type="molecule type" value="Genomic_DNA"/>
</dbReference>
<organism evidence="1 2">
    <name type="scientific">Gordonia phage Morgana</name>
    <dbReference type="NCBI Taxonomy" id="3137292"/>
    <lineage>
        <taxon>Viruses</taxon>
        <taxon>Duplodnaviria</taxon>
        <taxon>Heunggongvirae</taxon>
        <taxon>Uroviricota</taxon>
        <taxon>Caudoviricetes</taxon>
        <taxon>Kruegerviridae</taxon>
        <taxon>Cafassovirus</taxon>
        <taxon>Cafassovirus morgana</taxon>
    </lineage>
</organism>
<protein>
    <submittedName>
        <fullName evidence="1">Uncharacterized protein</fullName>
    </submittedName>
</protein>
<dbReference type="Proteomes" id="UP001494874">
    <property type="component" value="Segment"/>
</dbReference>
<keyword evidence="2" id="KW-1185">Reference proteome</keyword>
<accession>A0AAX4RCN6</accession>
<sequence length="87" mass="9113">MYVLDVATGEITTFRQPSTGMAVGEMVLSSEHGPLVGLAEAAYLALTADSVSLAIARERIADLEKALREVGQHASLSVGRIEEALAS</sequence>
<evidence type="ECO:0000313" key="2">
    <source>
        <dbReference type="Proteomes" id="UP001494874"/>
    </source>
</evidence>
<gene>
    <name evidence="1" type="primary">112</name>
    <name evidence="1" type="ORF">SEA_MORGANA_112</name>
</gene>